<feature type="transmembrane region" description="Helical" evidence="10">
    <location>
        <begin position="654"/>
        <end position="677"/>
    </location>
</feature>
<dbReference type="EMBL" id="JH668766">
    <property type="protein sequence ID" value="KAG6461656.1"/>
    <property type="molecule type" value="Genomic_DNA"/>
</dbReference>
<dbReference type="Gene3D" id="2.60.40.150">
    <property type="entry name" value="C2 domain"/>
    <property type="match status" value="2"/>
</dbReference>
<keyword evidence="6 10" id="KW-1133">Transmembrane helix</keyword>
<feature type="transmembrane region" description="Helical" evidence="10">
    <location>
        <begin position="559"/>
        <end position="583"/>
    </location>
</feature>
<dbReference type="Pfam" id="PF00168">
    <property type="entry name" value="C2"/>
    <property type="match status" value="2"/>
</dbReference>
<dbReference type="GO" id="GO:0046928">
    <property type="term" value="P:regulation of neurotransmitter secretion"/>
    <property type="evidence" value="ECO:0007669"/>
    <property type="project" value="TreeGrafter"/>
</dbReference>
<feature type="domain" description="C2" evidence="11">
    <location>
        <begin position="226"/>
        <end position="319"/>
    </location>
</feature>
<feature type="region of interest" description="Disordered" evidence="9">
    <location>
        <begin position="180"/>
        <end position="202"/>
    </location>
</feature>
<comment type="subcellular location">
    <subcellularLocation>
        <location evidence="1">Membrane</location>
        <topology evidence="1">Multi-pass membrane protein</topology>
    </subcellularLocation>
</comment>
<reference evidence="12" key="2">
    <citation type="submission" date="2020-12" db="EMBL/GenBank/DDBJ databases">
        <authorList>
            <person name="Kanost M."/>
        </authorList>
    </citation>
    <scope>NUCLEOTIDE SEQUENCE</scope>
</reference>
<reference evidence="12" key="1">
    <citation type="journal article" date="2016" name="Insect Biochem. Mol. Biol.">
        <title>Multifaceted biological insights from a draft genome sequence of the tobacco hornworm moth, Manduca sexta.</title>
        <authorList>
            <person name="Kanost M.R."/>
            <person name="Arrese E.L."/>
            <person name="Cao X."/>
            <person name="Chen Y.R."/>
            <person name="Chellapilla S."/>
            <person name="Goldsmith M.R."/>
            <person name="Grosse-Wilde E."/>
            <person name="Heckel D.G."/>
            <person name="Herndon N."/>
            <person name="Jiang H."/>
            <person name="Papanicolaou A."/>
            <person name="Qu J."/>
            <person name="Soulages J.L."/>
            <person name="Vogel H."/>
            <person name="Walters J."/>
            <person name="Waterhouse R.M."/>
            <person name="Ahn S.J."/>
            <person name="Almeida F.C."/>
            <person name="An C."/>
            <person name="Aqrawi P."/>
            <person name="Bretschneider A."/>
            <person name="Bryant W.B."/>
            <person name="Bucks S."/>
            <person name="Chao H."/>
            <person name="Chevignon G."/>
            <person name="Christen J.M."/>
            <person name="Clarke D.F."/>
            <person name="Dittmer N.T."/>
            <person name="Ferguson L.C.F."/>
            <person name="Garavelou S."/>
            <person name="Gordon K.H.J."/>
            <person name="Gunaratna R.T."/>
            <person name="Han Y."/>
            <person name="Hauser F."/>
            <person name="He Y."/>
            <person name="Heidel-Fischer H."/>
            <person name="Hirsh A."/>
            <person name="Hu Y."/>
            <person name="Jiang H."/>
            <person name="Kalra D."/>
            <person name="Klinner C."/>
            <person name="Konig C."/>
            <person name="Kovar C."/>
            <person name="Kroll A.R."/>
            <person name="Kuwar S.S."/>
            <person name="Lee S.L."/>
            <person name="Lehman R."/>
            <person name="Li K."/>
            <person name="Li Z."/>
            <person name="Liang H."/>
            <person name="Lovelace S."/>
            <person name="Lu Z."/>
            <person name="Mansfield J.H."/>
            <person name="McCulloch K.J."/>
            <person name="Mathew T."/>
            <person name="Morton B."/>
            <person name="Muzny D.M."/>
            <person name="Neunemann D."/>
            <person name="Ongeri F."/>
            <person name="Pauchet Y."/>
            <person name="Pu L.L."/>
            <person name="Pyrousis I."/>
            <person name="Rao X.J."/>
            <person name="Redding A."/>
            <person name="Roesel C."/>
            <person name="Sanchez-Gracia A."/>
            <person name="Schaack S."/>
            <person name="Shukla A."/>
            <person name="Tetreau G."/>
            <person name="Wang Y."/>
            <person name="Xiong G.H."/>
            <person name="Traut W."/>
            <person name="Walsh T.K."/>
            <person name="Worley K.C."/>
            <person name="Wu D."/>
            <person name="Wu W."/>
            <person name="Wu Y.Q."/>
            <person name="Zhang X."/>
            <person name="Zou Z."/>
            <person name="Zucker H."/>
            <person name="Briscoe A.D."/>
            <person name="Burmester T."/>
            <person name="Clem R.J."/>
            <person name="Feyereisen R."/>
            <person name="Grimmelikhuijzen C.J.P."/>
            <person name="Hamodrakas S.J."/>
            <person name="Hansson B.S."/>
            <person name="Huguet E."/>
            <person name="Jermiin L.S."/>
            <person name="Lan Q."/>
            <person name="Lehman H.K."/>
            <person name="Lorenzen M."/>
            <person name="Merzendorfer H."/>
            <person name="Michalopoulos I."/>
            <person name="Morton D.B."/>
            <person name="Muthukrishnan S."/>
            <person name="Oakeshott J.G."/>
            <person name="Palmer W."/>
            <person name="Park Y."/>
            <person name="Passarelli A.L."/>
            <person name="Rozas J."/>
            <person name="Schwartz L.M."/>
            <person name="Smith W."/>
            <person name="Southgate A."/>
            <person name="Vilcinskas A."/>
            <person name="Vogt R."/>
            <person name="Wang P."/>
            <person name="Werren J."/>
            <person name="Yu X.Q."/>
            <person name="Zhou J.J."/>
            <person name="Brown S.J."/>
            <person name="Scherer S.E."/>
            <person name="Richards S."/>
            <person name="Blissard G.W."/>
        </authorList>
    </citation>
    <scope>NUCLEOTIDE SEQUENCE</scope>
</reference>
<name>A0A921ZPP1_MANSE</name>
<dbReference type="PANTHER" id="PTHR45911">
    <property type="entry name" value="C2 DOMAIN-CONTAINING PROTEIN"/>
    <property type="match status" value="1"/>
</dbReference>
<evidence type="ECO:0000256" key="7">
    <source>
        <dbReference type="ARBA" id="ARBA00023136"/>
    </source>
</evidence>
<dbReference type="OrthoDB" id="5973539at2759"/>
<dbReference type="Proteomes" id="UP000791440">
    <property type="component" value="Unassembled WGS sequence"/>
</dbReference>
<comment type="caution">
    <text evidence="12">The sequence shown here is derived from an EMBL/GenBank/DDBJ whole genome shotgun (WGS) entry which is preliminary data.</text>
</comment>
<keyword evidence="3" id="KW-0479">Metal-binding</keyword>
<dbReference type="InterPro" id="IPR000008">
    <property type="entry name" value="C2_dom"/>
</dbReference>
<evidence type="ECO:0000313" key="13">
    <source>
        <dbReference type="Proteomes" id="UP000791440"/>
    </source>
</evidence>
<dbReference type="GO" id="GO:0005509">
    <property type="term" value="F:calcium ion binding"/>
    <property type="evidence" value="ECO:0007669"/>
    <property type="project" value="TreeGrafter"/>
</dbReference>
<evidence type="ECO:0000259" key="11">
    <source>
        <dbReference type="SMART" id="SM00239"/>
    </source>
</evidence>
<gene>
    <name evidence="12" type="ORF">O3G_MSEX012768</name>
</gene>
<dbReference type="PANTHER" id="PTHR45911:SF4">
    <property type="entry name" value="MULTIPLE C2 AND TRANSMEMBRANE DOMAIN-CONTAINING PROTEIN"/>
    <property type="match status" value="1"/>
</dbReference>
<protein>
    <recommendedName>
        <fullName evidence="11">C2 domain-containing protein</fullName>
    </recommendedName>
</protein>
<evidence type="ECO:0000313" key="12">
    <source>
        <dbReference type="EMBL" id="KAG6461656.1"/>
    </source>
</evidence>
<organism evidence="12 13">
    <name type="scientific">Manduca sexta</name>
    <name type="common">Tobacco hawkmoth</name>
    <name type="synonym">Tobacco hornworm</name>
    <dbReference type="NCBI Taxonomy" id="7130"/>
    <lineage>
        <taxon>Eukaryota</taxon>
        <taxon>Metazoa</taxon>
        <taxon>Ecdysozoa</taxon>
        <taxon>Arthropoda</taxon>
        <taxon>Hexapoda</taxon>
        <taxon>Insecta</taxon>
        <taxon>Pterygota</taxon>
        <taxon>Neoptera</taxon>
        <taxon>Endopterygota</taxon>
        <taxon>Lepidoptera</taxon>
        <taxon>Glossata</taxon>
        <taxon>Ditrysia</taxon>
        <taxon>Bombycoidea</taxon>
        <taxon>Sphingidae</taxon>
        <taxon>Sphinginae</taxon>
        <taxon>Sphingini</taxon>
        <taxon>Manduca</taxon>
    </lineage>
</organism>
<keyword evidence="2 10" id="KW-0812">Transmembrane</keyword>
<dbReference type="InterPro" id="IPR013583">
    <property type="entry name" value="MCTP_C"/>
</dbReference>
<sequence>MDDAQKTELSASKRKHFAKLHERIHIKYEQMQRKLEKSRSVDTLPTLEDNFSYKELFVKDDENKELDEIFKQSEKVTQSLEHLVVVEDRHRHDASYQLLDLKEASISESELGVNDIHKNGNGTIFPEDHFFGDDFTRHSLESLNEVANESDEYLTPSTSPPPKISIRDRIGSRISAVKERRRRMEQERNMAKDRKKQSRDKVEKFILSNTTKQDRFKLTKKIKVATVTIALIEATNVEIDATEEKPRVLFCRFRLGSEKYKSKTIKCHSTSEIKWQELFNLNMFEDNHLELSLWDRDSCIGRAIHDLSEMEKEKTHKLRVNLEGEGPSAQLFVLLTVTGTSTNSLIDLDDYQVSQRRLSIMKQEFAWYHLKSESKDVGALFVIVYGAKGLVSNDNYCILTLNNARVQTHTDYKTNEPNWMKYFSFPVTDITSILEVTVHDEKRSEDVAKISIPLLQIKNGEKVWYALKDASQRDRAKGNNPRILLEIRVSWNFLRSAIRVINTKEENFLEIEERLHRHIFARNLGRAKVVVAWILNAFRVAKTLFEWESTKSNLIALSIWLPFCWFFKIWMLPLLLLIPFAWYRPPKYYLVNWKRYFRRGIPNEESEENSKKDKEEKTSLRDKINNLQEMIQSVQNFLGKAAALFERIKNLFNFTVPFLSFLAIFFILVIGFVMYMIPLRYICMIWGIHKFTRKILRPNRIPNNEILDLLSRVPDDEVLLDIQPLRLEEPDRDMIN</sequence>
<evidence type="ECO:0000256" key="8">
    <source>
        <dbReference type="SAM" id="Coils"/>
    </source>
</evidence>
<feature type="domain" description="C2" evidence="11">
    <location>
        <begin position="379"/>
        <end position="466"/>
    </location>
</feature>
<dbReference type="GO" id="GO:0030672">
    <property type="term" value="C:synaptic vesicle membrane"/>
    <property type="evidence" value="ECO:0007669"/>
    <property type="project" value="TreeGrafter"/>
</dbReference>
<keyword evidence="8" id="KW-0175">Coiled coil</keyword>
<evidence type="ECO:0000256" key="3">
    <source>
        <dbReference type="ARBA" id="ARBA00022723"/>
    </source>
</evidence>
<dbReference type="Pfam" id="PF08372">
    <property type="entry name" value="PRT_C"/>
    <property type="match status" value="1"/>
</dbReference>
<keyword evidence="4" id="KW-0677">Repeat</keyword>
<evidence type="ECO:0000256" key="9">
    <source>
        <dbReference type="SAM" id="MobiDB-lite"/>
    </source>
</evidence>
<accession>A0A921ZPP1</accession>
<proteinExistence type="predicted"/>
<dbReference type="SUPFAM" id="SSF49562">
    <property type="entry name" value="C2 domain (Calcium/lipid-binding domain, CaLB)"/>
    <property type="match status" value="2"/>
</dbReference>
<evidence type="ECO:0000256" key="1">
    <source>
        <dbReference type="ARBA" id="ARBA00004141"/>
    </source>
</evidence>
<evidence type="ECO:0000256" key="6">
    <source>
        <dbReference type="ARBA" id="ARBA00022989"/>
    </source>
</evidence>
<feature type="coiled-coil region" evidence="8">
    <location>
        <begin position="603"/>
        <end position="630"/>
    </location>
</feature>
<dbReference type="AlphaFoldDB" id="A0A921ZPP1"/>
<feature type="compositionally biased region" description="Basic and acidic residues" evidence="9">
    <location>
        <begin position="180"/>
        <end position="192"/>
    </location>
</feature>
<dbReference type="SMART" id="SM00239">
    <property type="entry name" value="C2"/>
    <property type="match status" value="2"/>
</dbReference>
<keyword evidence="13" id="KW-1185">Reference proteome</keyword>
<evidence type="ECO:0000256" key="10">
    <source>
        <dbReference type="SAM" id="Phobius"/>
    </source>
</evidence>
<evidence type="ECO:0000256" key="2">
    <source>
        <dbReference type="ARBA" id="ARBA00022692"/>
    </source>
</evidence>
<evidence type="ECO:0000256" key="4">
    <source>
        <dbReference type="ARBA" id="ARBA00022737"/>
    </source>
</evidence>
<keyword evidence="7 10" id="KW-0472">Membrane</keyword>
<evidence type="ECO:0000256" key="5">
    <source>
        <dbReference type="ARBA" id="ARBA00022837"/>
    </source>
</evidence>
<keyword evidence="5" id="KW-0106">Calcium</keyword>
<dbReference type="InterPro" id="IPR035892">
    <property type="entry name" value="C2_domain_sf"/>
</dbReference>